<dbReference type="EMBL" id="ML978130">
    <property type="protein sequence ID" value="KAF2096013.1"/>
    <property type="molecule type" value="Genomic_DNA"/>
</dbReference>
<evidence type="ECO:0000256" key="3">
    <source>
        <dbReference type="ARBA" id="ARBA00022576"/>
    </source>
</evidence>
<dbReference type="SUPFAM" id="SSF53383">
    <property type="entry name" value="PLP-dependent transferases"/>
    <property type="match status" value="1"/>
</dbReference>
<evidence type="ECO:0000256" key="6">
    <source>
        <dbReference type="SAM" id="MobiDB-lite"/>
    </source>
</evidence>
<keyword evidence="3" id="KW-0032">Aminotransferase</keyword>
<evidence type="ECO:0000256" key="2">
    <source>
        <dbReference type="ARBA" id="ARBA00007441"/>
    </source>
</evidence>
<sequence length="614" mass="69242">MDDMIELRAPEPKDLSHHLSRITKAREASNVKRFYKYFSIPGIGQLAGGLPNDRYFPYDTLEAKTALPPRWTPTPNDPVDPPSAQLAKTSLSEKKDKPTAQPESQLVVPHTSSTTDVLRKIDLDTALQYGQAQGYPPLYSFLLQFVKEHLHPNVPYVGGPDIILTCGSTDGFNKTLQLLNNEWAEGINPIEEKEGILCEEYAYMNAIQGCRPRGLNIVPVGIDDEGMRADGPGGLQEVLENWDYSKGKMPHLMYTVTIGQNPTSGTLSVERRKAIYELCVKYDIIIVEDDPYWYLQYPSSRTSSTAPIPRPDKSSGFEFLDSLVPSYLSVDYEGRVVRLDTFSKTTAPGCRLGWITAQPKLCERLLRITETSTQQPSGFVQSMIAELIIGPAKGGAGEGQGGAEDGKGWEAAGWVRWLEGLRGEYERRMNEMCDVLAEGQYMVKSGRRPSISEVARDESEDSDHEVQAQDEWSVIEKTELYYFVRPLGGMFIWLRFHFNTHPLFEKPFKGMQLSIALWVLWTTKKYRVLVSPGQMFAPTPEIAERDAWECYRLCFAAIQRDQVVPVTKRVIKGVKAFWRIKDPKEMQKLLDDYEFAETQIAAEPDMGNMNGFGC</sequence>
<keyword evidence="9" id="KW-1185">Reference proteome</keyword>
<evidence type="ECO:0000256" key="5">
    <source>
        <dbReference type="ARBA" id="ARBA00022898"/>
    </source>
</evidence>
<dbReference type="GO" id="GO:0008483">
    <property type="term" value="F:transaminase activity"/>
    <property type="evidence" value="ECO:0007669"/>
    <property type="project" value="UniProtKB-KW"/>
</dbReference>
<comment type="caution">
    <text evidence="8">The sequence shown here is derived from an EMBL/GenBank/DDBJ whole genome shotgun (WGS) entry which is preliminary data.</text>
</comment>
<dbReference type="CDD" id="cd00609">
    <property type="entry name" value="AAT_like"/>
    <property type="match status" value="1"/>
</dbReference>
<dbReference type="Gene3D" id="3.40.640.10">
    <property type="entry name" value="Type I PLP-dependent aspartate aminotransferase-like (Major domain)"/>
    <property type="match status" value="1"/>
</dbReference>
<dbReference type="InterPro" id="IPR050859">
    <property type="entry name" value="Class-I_PLP-dep_aminotransf"/>
</dbReference>
<dbReference type="Proteomes" id="UP000799772">
    <property type="component" value="Unassembled WGS sequence"/>
</dbReference>
<dbReference type="AlphaFoldDB" id="A0A9P4M3S1"/>
<reference evidence="8" key="1">
    <citation type="journal article" date="2020" name="Stud. Mycol.">
        <title>101 Dothideomycetes genomes: a test case for predicting lifestyles and emergence of pathogens.</title>
        <authorList>
            <person name="Haridas S."/>
            <person name="Albert R."/>
            <person name="Binder M."/>
            <person name="Bloem J."/>
            <person name="Labutti K."/>
            <person name="Salamov A."/>
            <person name="Andreopoulos B."/>
            <person name="Baker S."/>
            <person name="Barry K."/>
            <person name="Bills G."/>
            <person name="Bluhm B."/>
            <person name="Cannon C."/>
            <person name="Castanera R."/>
            <person name="Culley D."/>
            <person name="Daum C."/>
            <person name="Ezra D."/>
            <person name="Gonzalez J."/>
            <person name="Henrissat B."/>
            <person name="Kuo A."/>
            <person name="Liang C."/>
            <person name="Lipzen A."/>
            <person name="Lutzoni F."/>
            <person name="Magnuson J."/>
            <person name="Mondo S."/>
            <person name="Nolan M."/>
            <person name="Ohm R."/>
            <person name="Pangilinan J."/>
            <person name="Park H.-J."/>
            <person name="Ramirez L."/>
            <person name="Alfaro M."/>
            <person name="Sun H."/>
            <person name="Tritt A."/>
            <person name="Yoshinaga Y."/>
            <person name="Zwiers L.-H."/>
            <person name="Turgeon B."/>
            <person name="Goodwin S."/>
            <person name="Spatafora J."/>
            <person name="Crous P."/>
            <person name="Grigoriev I."/>
        </authorList>
    </citation>
    <scope>NUCLEOTIDE SEQUENCE</scope>
    <source>
        <strain evidence="8">CBS 133067</strain>
    </source>
</reference>
<keyword evidence="5" id="KW-0663">Pyridoxal phosphate</keyword>
<dbReference type="PANTHER" id="PTHR42790">
    <property type="entry name" value="AMINOTRANSFERASE"/>
    <property type="match status" value="1"/>
</dbReference>
<dbReference type="InterPro" id="IPR015421">
    <property type="entry name" value="PyrdxlP-dep_Trfase_major"/>
</dbReference>
<evidence type="ECO:0000259" key="7">
    <source>
        <dbReference type="Pfam" id="PF00155"/>
    </source>
</evidence>
<feature type="domain" description="Aminotransferase class I/classII large" evidence="7">
    <location>
        <begin position="125"/>
        <end position="392"/>
    </location>
</feature>
<dbReference type="InterPro" id="IPR004839">
    <property type="entry name" value="Aminotransferase_I/II_large"/>
</dbReference>
<evidence type="ECO:0000313" key="8">
    <source>
        <dbReference type="EMBL" id="KAF2096013.1"/>
    </source>
</evidence>
<comment type="similarity">
    <text evidence="2">Belongs to the class-I pyridoxal-phosphate-dependent aminotransferase family.</text>
</comment>
<gene>
    <name evidence="8" type="ORF">NA57DRAFT_78784</name>
</gene>
<dbReference type="Pfam" id="PF00155">
    <property type="entry name" value="Aminotran_1_2"/>
    <property type="match status" value="1"/>
</dbReference>
<keyword evidence="4 8" id="KW-0808">Transferase</keyword>
<dbReference type="OrthoDB" id="691673at2759"/>
<dbReference type="GO" id="GO:0030170">
    <property type="term" value="F:pyridoxal phosphate binding"/>
    <property type="evidence" value="ECO:0007669"/>
    <property type="project" value="InterPro"/>
</dbReference>
<evidence type="ECO:0000256" key="1">
    <source>
        <dbReference type="ARBA" id="ARBA00001933"/>
    </source>
</evidence>
<accession>A0A9P4M3S1</accession>
<comment type="cofactor">
    <cofactor evidence="1">
        <name>pyridoxal 5'-phosphate</name>
        <dbReference type="ChEBI" id="CHEBI:597326"/>
    </cofactor>
</comment>
<evidence type="ECO:0000256" key="4">
    <source>
        <dbReference type="ARBA" id="ARBA00022679"/>
    </source>
</evidence>
<feature type="compositionally biased region" description="Pro residues" evidence="6">
    <location>
        <begin position="70"/>
        <end position="81"/>
    </location>
</feature>
<proteinExistence type="inferred from homology"/>
<evidence type="ECO:0000313" key="9">
    <source>
        <dbReference type="Proteomes" id="UP000799772"/>
    </source>
</evidence>
<dbReference type="InterPro" id="IPR015424">
    <property type="entry name" value="PyrdxlP-dep_Trfase"/>
</dbReference>
<dbReference type="PANTHER" id="PTHR42790:SF1">
    <property type="entry name" value="AROMATIC AMINO ACID AMINOTRANSFERASE, HYPOTHETICAL (EUROFUNG)"/>
    <property type="match status" value="1"/>
</dbReference>
<name>A0A9P4M3S1_9PEZI</name>
<feature type="region of interest" description="Disordered" evidence="6">
    <location>
        <begin position="66"/>
        <end position="111"/>
    </location>
</feature>
<dbReference type="GO" id="GO:1901605">
    <property type="term" value="P:alpha-amino acid metabolic process"/>
    <property type="evidence" value="ECO:0007669"/>
    <property type="project" value="TreeGrafter"/>
</dbReference>
<protein>
    <submittedName>
        <fullName evidence="8">PLP-dependent transferase</fullName>
    </submittedName>
</protein>
<organism evidence="8 9">
    <name type="scientific">Rhizodiscina lignyota</name>
    <dbReference type="NCBI Taxonomy" id="1504668"/>
    <lineage>
        <taxon>Eukaryota</taxon>
        <taxon>Fungi</taxon>
        <taxon>Dikarya</taxon>
        <taxon>Ascomycota</taxon>
        <taxon>Pezizomycotina</taxon>
        <taxon>Dothideomycetes</taxon>
        <taxon>Pleosporomycetidae</taxon>
        <taxon>Aulographales</taxon>
        <taxon>Rhizodiscinaceae</taxon>
        <taxon>Rhizodiscina</taxon>
    </lineage>
</organism>